<gene>
    <name evidence="1" type="ORF">E4N74_06010</name>
</gene>
<dbReference type="Proteomes" id="UP001058682">
    <property type="component" value="Chromosome"/>
</dbReference>
<evidence type="ECO:0000313" key="1">
    <source>
        <dbReference type="EMBL" id="UTY33623.1"/>
    </source>
</evidence>
<proteinExistence type="predicted"/>
<name>A0AAE9MV38_9SPIR</name>
<sequence length="307" mass="35373">MGLRQRAEAVSINNYRPQNVPAEDSPFFNAKKYFEAFLKELHIGKGGFLIKTNEDFYNLCFASGFDITTFHRCMILSQIIEGLQVKENEWFSISNIALIKNFFSSQEYISITDIILYSIEKEKAFLFLVRSQKDIYRDSFDSKKAYISLKKIIPIYEKHRSIIEITRPVYPFQHGTNTIMLKIKSALNFNNTAHLLKIAFFHIFPDTVKLQSNLNILQLYYSMTNKILSLIGKSNMAILGMDNCLYISIFSSENLPIDIYIKKITASLANIYGEDLCAKLLIDYTGTSKNINEIKDFFKAVINDKTS</sequence>
<dbReference type="AlphaFoldDB" id="A0AAE9MV38"/>
<protein>
    <submittedName>
        <fullName evidence="1">Uncharacterized protein</fullName>
    </submittedName>
</protein>
<dbReference type="EMBL" id="CP038804">
    <property type="protein sequence ID" value="UTY33623.1"/>
    <property type="molecule type" value="Genomic_DNA"/>
</dbReference>
<reference evidence="1" key="1">
    <citation type="submission" date="2019-04" db="EMBL/GenBank/DDBJ databases">
        <title>Whole genome sequencing of oral phylogroup 2 treponemes.</title>
        <authorList>
            <person name="Chan Y."/>
            <person name="Zeng H.H."/>
            <person name="Yu X.L."/>
            <person name="Leung W.K."/>
            <person name="Watt R.M."/>
        </authorList>
    </citation>
    <scope>NUCLEOTIDE SEQUENCE</scope>
    <source>
        <strain evidence="1">OMZ 835</strain>
    </source>
</reference>
<accession>A0AAE9MV38</accession>
<dbReference type="KEGG" id="tpk:JO40_12135"/>
<organism evidence="1 2">
    <name type="scientific">Treponema putidum</name>
    <dbReference type="NCBI Taxonomy" id="221027"/>
    <lineage>
        <taxon>Bacteria</taxon>
        <taxon>Pseudomonadati</taxon>
        <taxon>Spirochaetota</taxon>
        <taxon>Spirochaetia</taxon>
        <taxon>Spirochaetales</taxon>
        <taxon>Treponemataceae</taxon>
        <taxon>Treponema</taxon>
    </lineage>
</organism>
<dbReference type="RefSeq" id="WP_044979462.1">
    <property type="nucleotide sequence ID" value="NZ_CP009228.1"/>
</dbReference>
<evidence type="ECO:0000313" key="2">
    <source>
        <dbReference type="Proteomes" id="UP001058682"/>
    </source>
</evidence>